<evidence type="ECO:0000313" key="12">
    <source>
        <dbReference type="Proteomes" id="UP000095728"/>
    </source>
</evidence>
<dbReference type="PANTHER" id="PTHR15381">
    <property type="entry name" value="CHONDROITIN SULFATE PROTEOGLYCAN 5 -RELATED"/>
    <property type="match status" value="1"/>
</dbReference>
<evidence type="ECO:0000256" key="3">
    <source>
        <dbReference type="ARBA" id="ARBA00023015"/>
    </source>
</evidence>
<feature type="compositionally biased region" description="Basic and acidic residues" evidence="7">
    <location>
        <begin position="201"/>
        <end position="215"/>
    </location>
</feature>
<feature type="compositionally biased region" description="Basic and acidic residues" evidence="7">
    <location>
        <begin position="426"/>
        <end position="437"/>
    </location>
</feature>
<keyword evidence="2" id="KW-0156">Chromatin regulator</keyword>
<feature type="domain" description="Myb-like" evidence="8">
    <location>
        <begin position="749"/>
        <end position="808"/>
    </location>
</feature>
<dbReference type="Pfam" id="PF16495">
    <property type="entry name" value="SWIRM-assoc_1"/>
    <property type="match status" value="1"/>
</dbReference>
<dbReference type="PROSITE" id="PS50090">
    <property type="entry name" value="MYB_LIKE"/>
    <property type="match status" value="1"/>
</dbReference>
<dbReference type="InterPro" id="IPR009057">
    <property type="entry name" value="Homeodomain-like_sf"/>
</dbReference>
<evidence type="ECO:0000256" key="1">
    <source>
        <dbReference type="ARBA" id="ARBA00004123"/>
    </source>
</evidence>
<dbReference type="Gene3D" id="1.10.10.60">
    <property type="entry name" value="Homeodomain-like"/>
    <property type="match status" value="1"/>
</dbReference>
<evidence type="ECO:0000256" key="5">
    <source>
        <dbReference type="ARBA" id="ARBA00023242"/>
    </source>
</evidence>
<dbReference type="Proteomes" id="UP000095728">
    <property type="component" value="Unassembled WGS sequence"/>
</dbReference>
<dbReference type="OrthoDB" id="118550at2759"/>
<feature type="compositionally biased region" description="Polar residues" evidence="7">
    <location>
        <begin position="241"/>
        <end position="258"/>
    </location>
</feature>
<dbReference type="SMART" id="SM00717">
    <property type="entry name" value="SANT"/>
    <property type="match status" value="1"/>
</dbReference>
<dbReference type="InterPro" id="IPR036388">
    <property type="entry name" value="WH-like_DNA-bd_sf"/>
</dbReference>
<dbReference type="Gene3D" id="1.10.10.10">
    <property type="entry name" value="Winged helix-like DNA-binding domain superfamily/Winged helix DNA-binding domain"/>
    <property type="match status" value="1"/>
</dbReference>
<dbReference type="GO" id="GO:0006355">
    <property type="term" value="P:regulation of DNA-templated transcription"/>
    <property type="evidence" value="ECO:0007669"/>
    <property type="project" value="UniProtKB-ARBA"/>
</dbReference>
<comment type="caution">
    <text evidence="11">The sequence shown here is derived from an EMBL/GenBank/DDBJ whole genome shotgun (WGS) entry which is preliminary data.</text>
</comment>
<reference evidence="12" key="1">
    <citation type="journal article" date="2016" name="Genome Announc.">
        <title>Genome sequences of three species of Hanseniaspora isolated from spontaneous wine fermentations.</title>
        <authorList>
            <person name="Sternes P.R."/>
            <person name="Lee D."/>
            <person name="Kutyna D.R."/>
            <person name="Borneman A.R."/>
        </authorList>
    </citation>
    <scope>NUCLEOTIDE SEQUENCE [LARGE SCALE GENOMIC DNA]</scope>
    <source>
        <strain evidence="12">AWRI3579</strain>
    </source>
</reference>
<dbReference type="InterPro" id="IPR007526">
    <property type="entry name" value="SWIRM"/>
</dbReference>
<organism evidence="11 12">
    <name type="scientific">Hanseniaspora osmophila</name>
    <dbReference type="NCBI Taxonomy" id="56408"/>
    <lineage>
        <taxon>Eukaryota</taxon>
        <taxon>Fungi</taxon>
        <taxon>Dikarya</taxon>
        <taxon>Ascomycota</taxon>
        <taxon>Saccharomycotina</taxon>
        <taxon>Saccharomycetes</taxon>
        <taxon>Saccharomycodales</taxon>
        <taxon>Saccharomycodaceae</taxon>
        <taxon>Hanseniaspora</taxon>
    </lineage>
</organism>
<feature type="domain" description="SWIRM" evidence="9">
    <location>
        <begin position="554"/>
        <end position="651"/>
    </location>
</feature>
<dbReference type="SUPFAM" id="SSF46689">
    <property type="entry name" value="Homeodomain-like"/>
    <property type="match status" value="1"/>
</dbReference>
<feature type="region of interest" description="Disordered" evidence="7">
    <location>
        <begin position="463"/>
        <end position="506"/>
    </location>
</feature>
<feature type="compositionally biased region" description="Polar residues" evidence="7">
    <location>
        <begin position="386"/>
        <end position="397"/>
    </location>
</feature>
<feature type="compositionally biased region" description="Basic and acidic residues" evidence="7">
    <location>
        <begin position="259"/>
        <end position="272"/>
    </location>
</feature>
<evidence type="ECO:0000256" key="6">
    <source>
        <dbReference type="ARBA" id="ARBA00049655"/>
    </source>
</evidence>
<feature type="compositionally biased region" description="Polar residues" evidence="7">
    <location>
        <begin position="220"/>
        <end position="234"/>
    </location>
</feature>
<dbReference type="EMBL" id="LPNM01000006">
    <property type="protein sequence ID" value="OEJ86624.1"/>
    <property type="molecule type" value="Genomic_DNA"/>
</dbReference>
<feature type="region of interest" description="Disordered" evidence="7">
    <location>
        <begin position="990"/>
        <end position="1017"/>
    </location>
</feature>
<evidence type="ECO:0000256" key="7">
    <source>
        <dbReference type="SAM" id="MobiDB-lite"/>
    </source>
</evidence>
<dbReference type="FunCoup" id="A0A1E5RIB8">
    <property type="interactions" value="1088"/>
</dbReference>
<proteinExistence type="inferred from homology"/>
<dbReference type="InterPro" id="IPR032451">
    <property type="entry name" value="SMARCC_C"/>
</dbReference>
<dbReference type="InParanoid" id="A0A1E5RIB8"/>
<dbReference type="GO" id="GO:0016514">
    <property type="term" value="C:SWI/SNF complex"/>
    <property type="evidence" value="ECO:0007669"/>
    <property type="project" value="UniProtKB-ARBA"/>
</dbReference>
<dbReference type="CDD" id="cd00167">
    <property type="entry name" value="SANT"/>
    <property type="match status" value="1"/>
</dbReference>
<keyword evidence="12" id="KW-1185">Reference proteome</keyword>
<dbReference type="Pfam" id="PF04433">
    <property type="entry name" value="SWIRM"/>
    <property type="match status" value="1"/>
</dbReference>
<keyword evidence="4" id="KW-0804">Transcription</keyword>
<dbReference type="InterPro" id="IPR001005">
    <property type="entry name" value="SANT/Myb"/>
</dbReference>
<accession>A0A1E5RIB8</accession>
<dbReference type="STRING" id="56408.A0A1E5RIB8"/>
<dbReference type="GO" id="GO:0006325">
    <property type="term" value="P:chromatin organization"/>
    <property type="evidence" value="ECO:0007669"/>
    <property type="project" value="UniProtKB-KW"/>
</dbReference>
<sequence>MEGFMEFGESADGGGNDQFDFGGNDQMENLIGTEVEGDDLNNQIFQQDQGVHDSDLFGESNSNENNNEVEDPEAEQVYEKENDEEENENNLKDLEGNEEGEAEKKENDEVEEDKNENENVEVEEEEQSSLFGENEDNDNSVYAQMDGAEELADENNVKEIKSIEQENDAKNDASQLREEPMQKRSASQEVEESTETQDSAKNPDFDKIEESKGKNGDTPLASNADTATAPQSEEQGAESVSVGNNTNDLNATTSNGESFKQEPDAKAAHDESSQNISSSGIEQPAVTEASALDQSPATQTDATKDYNGNLQNENINADENPEKIVIAEQKSNLQTAAGDALQEEENLDPAKSMGAAIETTSSLNDEEMQNASAVEDAQPTREKQSTEQTQLQNNESLPVSADQEIGNNDESKQDIKNDIDSNTNHEILENNVEHNESQSEPNNEPTIEGKAEKESLDQIHGENLHDIVNPPVSGQTDIDESKENVPNDDQAKDVDMDNGDLETGNYGANAGANHAASSIPIKISNSESSLKSVDMQENEISEPIDPSIPQTHDVVIPSYSCWFDLTKIHSIEKENLPEFFTNRIVSKTPQIYIKYRNFMVNTYRISPDEYFTFTSARRNLCGDSGCIFRIHKFLNRWGLINYQVDAQKKPANIIEPPSTKDFEVKHDAPRGLFPFQSYKPSVQLPDLIRLKKLMNQELQKSNSVDPEQPPLKKRKTSLQMGDVKAETHSQYETNTNAKDNAPDAVVISNDSAETDGWSAEEETKLVKLISDQTLSASKPLTSDIWVTASNLLGNKTPQECILKFLQLPLEDPFLMGQENGSQNGIGPLKYAPYLPFSKADNPVLSTIAFLVGLCDPSEVKKMVQHITKDYDTFNDNNKPTLKDGVHFGLSALGIRARHFADNGEKELLDVTNRLVHAQMQKVDLKLEKLKVLEKSLTLKEHYFLQERQKFIFEKLQFYKEYENLVSKLDDGTKQKPDLRKHLDILAPNLLKPSAAKDATKEKQESGEDEENIEDSLPISVSAPQFYRYWSG</sequence>
<feature type="compositionally biased region" description="Basic and acidic residues" evidence="7">
    <location>
        <begin position="409"/>
        <end position="419"/>
    </location>
</feature>
<dbReference type="AlphaFoldDB" id="A0A1E5RIB8"/>
<dbReference type="PROSITE" id="PS50934">
    <property type="entry name" value="SWIRM"/>
    <property type="match status" value="1"/>
</dbReference>
<dbReference type="PANTHER" id="PTHR15381:SF1">
    <property type="entry name" value="CHONDROITIN SULFATE PROTEOGLYCAN 5"/>
    <property type="match status" value="1"/>
</dbReference>
<evidence type="ECO:0000259" key="8">
    <source>
        <dbReference type="PROSITE" id="PS50090"/>
    </source>
</evidence>
<dbReference type="GO" id="GO:0048858">
    <property type="term" value="P:cell projection morphogenesis"/>
    <property type="evidence" value="ECO:0007669"/>
    <property type="project" value="TreeGrafter"/>
</dbReference>
<feature type="compositionally biased region" description="Polar residues" evidence="7">
    <location>
        <begin position="40"/>
        <end position="49"/>
    </location>
</feature>
<evidence type="ECO:0000256" key="4">
    <source>
        <dbReference type="ARBA" id="ARBA00023163"/>
    </source>
</evidence>
<protein>
    <submittedName>
        <fullName evidence="11">SWI/SNF complex subunit SWI3</fullName>
    </submittedName>
</protein>
<evidence type="ECO:0000313" key="11">
    <source>
        <dbReference type="EMBL" id="OEJ86624.1"/>
    </source>
</evidence>
<evidence type="ECO:0000256" key="2">
    <source>
        <dbReference type="ARBA" id="ARBA00022853"/>
    </source>
</evidence>
<feature type="compositionally biased region" description="Acidic residues" evidence="7">
    <location>
        <begin position="67"/>
        <end position="88"/>
    </location>
</feature>
<dbReference type="PROSITE" id="PS51293">
    <property type="entry name" value="SANT"/>
    <property type="match status" value="1"/>
</dbReference>
<feature type="region of interest" description="Disordered" evidence="7">
    <location>
        <begin position="698"/>
        <end position="722"/>
    </location>
</feature>
<keyword evidence="3" id="KW-0805">Transcription regulation</keyword>
<evidence type="ECO:0000259" key="10">
    <source>
        <dbReference type="PROSITE" id="PS51293"/>
    </source>
</evidence>
<keyword evidence="5" id="KW-0539">Nucleus</keyword>
<feature type="region of interest" description="Disordered" evidence="7">
    <location>
        <begin position="1"/>
        <end position="448"/>
    </location>
</feature>
<feature type="compositionally biased region" description="Acidic residues" evidence="7">
    <location>
        <begin position="108"/>
        <end position="138"/>
    </location>
</feature>
<comment type="subcellular location">
    <subcellularLocation>
        <location evidence="1">Nucleus</location>
    </subcellularLocation>
</comment>
<dbReference type="InterPro" id="IPR017884">
    <property type="entry name" value="SANT_dom"/>
</dbReference>
<evidence type="ECO:0000259" key="9">
    <source>
        <dbReference type="PROSITE" id="PS50934"/>
    </source>
</evidence>
<feature type="domain" description="SANT" evidence="10">
    <location>
        <begin position="788"/>
        <end position="812"/>
    </location>
</feature>
<feature type="compositionally biased region" description="Polar residues" evidence="7">
    <location>
        <begin position="292"/>
        <end position="317"/>
    </location>
</feature>
<comment type="similarity">
    <text evidence="6">Belongs to the SMARCC family.</text>
</comment>
<feature type="compositionally biased region" description="Basic and acidic residues" evidence="7">
    <location>
        <begin position="155"/>
        <end position="182"/>
    </location>
</feature>
<gene>
    <name evidence="11" type="ORF">AWRI3579_g1506</name>
</gene>
<dbReference type="FunFam" id="1.10.10.10:FF:000020">
    <property type="entry name" value="SWI/SNF complex subunit SMARCC2 isoform c"/>
    <property type="match status" value="1"/>
</dbReference>
<name>A0A1E5RIB8_9ASCO</name>
<feature type="compositionally biased region" description="Basic and acidic residues" evidence="7">
    <location>
        <begin position="479"/>
        <end position="495"/>
    </location>
</feature>
<feature type="compositionally biased region" description="Low complexity" evidence="7">
    <location>
        <begin position="17"/>
        <end position="26"/>
    </location>
</feature>